<reference evidence="5 6" key="1">
    <citation type="journal article" date="2013" name="PLoS ONE">
        <title>Genomic analysis of Melioribacter roseus, facultatively anaerobic organotrophic bacterium representing a novel deep lineage within Bacteriodetes/Chlorobi group.</title>
        <authorList>
            <person name="Kadnikov V.V."/>
            <person name="Mardanov A.V."/>
            <person name="Podosokorskaya O.A."/>
            <person name="Gavrilov S.N."/>
            <person name="Kublanov I.V."/>
            <person name="Beletsky A.V."/>
            <person name="Bonch-Osmolovskaya E.A."/>
            <person name="Ravin N.V."/>
        </authorList>
    </citation>
    <scope>NUCLEOTIDE SEQUENCE [LARGE SCALE GENOMIC DNA]</scope>
    <source>
        <strain evidence="6">JCM 17771 / P3M-2</strain>
    </source>
</reference>
<dbReference type="Proteomes" id="UP000009011">
    <property type="component" value="Chromosome"/>
</dbReference>
<evidence type="ECO:0000256" key="2">
    <source>
        <dbReference type="SAM" id="Coils"/>
    </source>
</evidence>
<sequence length="281" mass="31823">MNWLSLKKLKKVFFLLTPNIPDSGTKTYKLSLLRASAYVFIYTVVAWFFLIFILSITPLKNFMFVLDNQELKLQREKINELQGKVNFLTSQLEKIASTNEKLKYAMMLANADSSDTTRAIYDSLRKNIKKKIEPGGNILKAISLLYYKFFEQKNDTGKTIVFFAPARGVITNKFNPAEGHMGLDLGLKEGSPVYAAAGGLVVFADYTIEYGYTMIIQHDNDYISMYKHCAALLKKPQQYVVAGELIALSGNSGTQTTGPHLHFELWFKGKPVDPEKYIQVK</sequence>
<feature type="transmembrane region" description="Helical" evidence="3">
    <location>
        <begin position="35"/>
        <end position="56"/>
    </location>
</feature>
<keyword evidence="3" id="KW-0472">Membrane</keyword>
<dbReference type="GO" id="GO:0004222">
    <property type="term" value="F:metalloendopeptidase activity"/>
    <property type="evidence" value="ECO:0007669"/>
    <property type="project" value="TreeGrafter"/>
</dbReference>
<dbReference type="AlphaFoldDB" id="I6ZNE8"/>
<dbReference type="CDD" id="cd12797">
    <property type="entry name" value="M23_peptidase"/>
    <property type="match status" value="1"/>
</dbReference>
<protein>
    <submittedName>
        <fullName evidence="5">Putative membrane peptidase</fullName>
    </submittedName>
</protein>
<dbReference type="Pfam" id="PF01551">
    <property type="entry name" value="Peptidase_M23"/>
    <property type="match status" value="1"/>
</dbReference>
<accession>I6ZNE8</accession>
<name>I6ZNE8_MELRP</name>
<dbReference type="OrthoDB" id="9814377at2"/>
<evidence type="ECO:0000256" key="3">
    <source>
        <dbReference type="SAM" id="Phobius"/>
    </source>
</evidence>
<dbReference type="HOGENOM" id="CLU_029425_8_0_10"/>
<dbReference type="InterPro" id="IPR016047">
    <property type="entry name" value="M23ase_b-sheet_dom"/>
</dbReference>
<feature type="domain" description="M23ase beta-sheet core" evidence="4">
    <location>
        <begin position="179"/>
        <end position="274"/>
    </location>
</feature>
<proteinExistence type="predicted"/>
<evidence type="ECO:0000313" key="6">
    <source>
        <dbReference type="Proteomes" id="UP000009011"/>
    </source>
</evidence>
<dbReference type="Gene3D" id="2.70.70.10">
    <property type="entry name" value="Glucose Permease (Domain IIA)"/>
    <property type="match status" value="1"/>
</dbReference>
<dbReference type="STRING" id="1191523.MROS_0280"/>
<dbReference type="InterPro" id="IPR050570">
    <property type="entry name" value="Cell_wall_metabolism_enzyme"/>
</dbReference>
<keyword evidence="2" id="KW-0175">Coiled coil</keyword>
<keyword evidence="3" id="KW-1133">Transmembrane helix</keyword>
<dbReference type="InterPro" id="IPR011055">
    <property type="entry name" value="Dup_hybrid_motif"/>
</dbReference>
<dbReference type="PANTHER" id="PTHR21666:SF289">
    <property type="entry name" value="L-ALA--D-GLU ENDOPEPTIDASE"/>
    <property type="match status" value="1"/>
</dbReference>
<dbReference type="eggNOG" id="COG0739">
    <property type="taxonomic scope" value="Bacteria"/>
</dbReference>
<gene>
    <name evidence="5" type="ordered locus">MROS_0280</name>
</gene>
<dbReference type="SUPFAM" id="SSF51261">
    <property type="entry name" value="Duplicated hybrid motif"/>
    <property type="match status" value="1"/>
</dbReference>
<keyword evidence="3" id="KW-0812">Transmembrane</keyword>
<keyword evidence="1" id="KW-0732">Signal</keyword>
<evidence type="ECO:0000256" key="1">
    <source>
        <dbReference type="ARBA" id="ARBA00022729"/>
    </source>
</evidence>
<dbReference type="EMBL" id="CP003557">
    <property type="protein sequence ID" value="AFN73524.1"/>
    <property type="molecule type" value="Genomic_DNA"/>
</dbReference>
<evidence type="ECO:0000313" key="5">
    <source>
        <dbReference type="EMBL" id="AFN73524.1"/>
    </source>
</evidence>
<feature type="coiled-coil region" evidence="2">
    <location>
        <begin position="71"/>
        <end position="98"/>
    </location>
</feature>
<dbReference type="PANTHER" id="PTHR21666">
    <property type="entry name" value="PEPTIDASE-RELATED"/>
    <property type="match status" value="1"/>
</dbReference>
<organism evidence="5 6">
    <name type="scientific">Melioribacter roseus (strain DSM 23840 / JCM 17771 / VKM B-2668 / P3M-2)</name>
    <dbReference type="NCBI Taxonomy" id="1191523"/>
    <lineage>
        <taxon>Bacteria</taxon>
        <taxon>Pseudomonadati</taxon>
        <taxon>Ignavibacteriota</taxon>
        <taxon>Ignavibacteria</taxon>
        <taxon>Ignavibacteriales</taxon>
        <taxon>Melioribacteraceae</taxon>
        <taxon>Melioribacter</taxon>
    </lineage>
</organism>
<dbReference type="KEGG" id="mro:MROS_0280"/>
<dbReference type="RefSeq" id="WP_014854961.1">
    <property type="nucleotide sequence ID" value="NC_018178.1"/>
</dbReference>
<keyword evidence="6" id="KW-1185">Reference proteome</keyword>
<evidence type="ECO:0000259" key="4">
    <source>
        <dbReference type="Pfam" id="PF01551"/>
    </source>
</evidence>